<dbReference type="InterPro" id="IPR025645">
    <property type="entry name" value="DUF4349"/>
</dbReference>
<keyword evidence="3" id="KW-0812">Transmembrane</keyword>
<reference evidence="6 7" key="1">
    <citation type="submission" date="2017-11" db="EMBL/GenBank/DDBJ databases">
        <title>Genomic Encyclopedia of Archaeal and Bacterial Type Strains, Phase II (KMG-II): From Individual Species to Whole Genera.</title>
        <authorList>
            <person name="Goeker M."/>
        </authorList>
    </citation>
    <scope>NUCLEOTIDE SEQUENCE [LARGE SCALE GENOMIC DNA]</scope>
    <source>
        <strain evidence="6 7">DSM 27393</strain>
    </source>
</reference>
<evidence type="ECO:0000259" key="5">
    <source>
        <dbReference type="Pfam" id="PF14257"/>
    </source>
</evidence>
<evidence type="ECO:0000256" key="4">
    <source>
        <dbReference type="SAM" id="SignalP"/>
    </source>
</evidence>
<keyword evidence="7" id="KW-1185">Reference proteome</keyword>
<organism evidence="6 7">
    <name type="scientific">Diaminobutyricimonas aerilata</name>
    <dbReference type="NCBI Taxonomy" id="1162967"/>
    <lineage>
        <taxon>Bacteria</taxon>
        <taxon>Bacillati</taxon>
        <taxon>Actinomycetota</taxon>
        <taxon>Actinomycetes</taxon>
        <taxon>Micrococcales</taxon>
        <taxon>Microbacteriaceae</taxon>
        <taxon>Diaminobutyricimonas</taxon>
    </lineage>
</organism>
<dbReference type="Proteomes" id="UP000228758">
    <property type="component" value="Unassembled WGS sequence"/>
</dbReference>
<feature type="chain" id="PRO_5038478684" evidence="4">
    <location>
        <begin position="21"/>
        <end position="299"/>
    </location>
</feature>
<proteinExistence type="predicted"/>
<name>A0A2M9CLT6_9MICO</name>
<feature type="signal peptide" evidence="4">
    <location>
        <begin position="1"/>
        <end position="20"/>
    </location>
</feature>
<evidence type="ECO:0000256" key="1">
    <source>
        <dbReference type="SAM" id="Coils"/>
    </source>
</evidence>
<evidence type="ECO:0000256" key="2">
    <source>
        <dbReference type="SAM" id="MobiDB-lite"/>
    </source>
</evidence>
<feature type="coiled-coil region" evidence="1">
    <location>
        <begin position="183"/>
        <end position="210"/>
    </location>
</feature>
<evidence type="ECO:0000313" key="6">
    <source>
        <dbReference type="EMBL" id="PJJ72859.1"/>
    </source>
</evidence>
<dbReference type="Pfam" id="PF14257">
    <property type="entry name" value="DUF4349"/>
    <property type="match status" value="1"/>
</dbReference>
<evidence type="ECO:0000313" key="7">
    <source>
        <dbReference type="Proteomes" id="UP000228758"/>
    </source>
</evidence>
<accession>A0A2M9CLT6</accession>
<keyword evidence="4" id="KW-0732">Signal</keyword>
<feature type="region of interest" description="Disordered" evidence="2">
    <location>
        <begin position="21"/>
        <end position="63"/>
    </location>
</feature>
<sequence length="299" mass="30001">MTVIALGAVLALGGCGAMGASDSGGSTAEQAPAAPAPIPGAVDDAEGAAGGGTIPYAEATDPDAGRQVVRSGTMTLTADDPAAAASEAAALAIGAGGRVDSRSLVAGDDDSSARASLVLRVPAEELDAVIDDLDALGDVRNVSTSATDVTTQTQDLDARITALRASVDRLLALLVQADDTDVLLQLETAISERQGELEGLEAQRRSLADQVAMSSLAVEIAAPDAVPADEPGTFLDGLNVGWGSLVAFFSGVLVAFGAALPWLALLASLAAVVALIVRRATRRGRPRNTVEDVGTGAQH</sequence>
<evidence type="ECO:0000256" key="3">
    <source>
        <dbReference type="SAM" id="Phobius"/>
    </source>
</evidence>
<protein>
    <submittedName>
        <fullName evidence="6">Uncharacterized protein DUF4349</fullName>
    </submittedName>
</protein>
<keyword evidence="1" id="KW-0175">Coiled coil</keyword>
<keyword evidence="3" id="KW-0472">Membrane</keyword>
<comment type="caution">
    <text evidence="6">The sequence shown here is derived from an EMBL/GenBank/DDBJ whole genome shotgun (WGS) entry which is preliminary data.</text>
</comment>
<dbReference type="EMBL" id="PGFF01000001">
    <property type="protein sequence ID" value="PJJ72859.1"/>
    <property type="molecule type" value="Genomic_DNA"/>
</dbReference>
<gene>
    <name evidence="6" type="ORF">CLV46_2436</name>
</gene>
<feature type="transmembrane region" description="Helical" evidence="3">
    <location>
        <begin position="245"/>
        <end position="277"/>
    </location>
</feature>
<keyword evidence="3" id="KW-1133">Transmembrane helix</keyword>
<feature type="domain" description="DUF4349" evidence="5">
    <location>
        <begin position="66"/>
        <end position="273"/>
    </location>
</feature>
<dbReference type="AlphaFoldDB" id="A0A2M9CLT6"/>